<evidence type="ECO:0000313" key="6">
    <source>
        <dbReference type="EMBL" id="RIY39720.1"/>
    </source>
</evidence>
<dbReference type="PANTHER" id="PTHR10434:SF66">
    <property type="entry name" value="PHOSPHOLIPID_GLYCEROL ACYLTRANSFERASE DOMAIN-CONTAINING PROTEIN"/>
    <property type="match status" value="1"/>
</dbReference>
<keyword evidence="7" id="KW-1185">Reference proteome</keyword>
<reference evidence="6 7" key="1">
    <citation type="submission" date="2017-08" db="EMBL/GenBank/DDBJ databases">
        <title>Reclassification of Bisgaard taxon 37 and 44.</title>
        <authorList>
            <person name="Christensen H."/>
        </authorList>
    </citation>
    <scope>NUCLEOTIDE SEQUENCE [LARGE SCALE GENOMIC DNA]</scope>
    <source>
        <strain evidence="6 7">111</strain>
    </source>
</reference>
<dbReference type="AlphaFoldDB" id="A0A3A1YS18"/>
<dbReference type="SMART" id="SM00563">
    <property type="entry name" value="PlsC"/>
    <property type="match status" value="1"/>
</dbReference>
<evidence type="ECO:0000256" key="3">
    <source>
        <dbReference type="ARBA" id="ARBA00023315"/>
    </source>
</evidence>
<comment type="caution">
    <text evidence="6">The sequence shown here is derived from an EMBL/GenBank/DDBJ whole genome shotgun (WGS) entry which is preliminary data.</text>
</comment>
<name>A0A3A1YS18_9GAMM</name>
<dbReference type="EMBL" id="NRJG01000028">
    <property type="protein sequence ID" value="RIY39720.1"/>
    <property type="molecule type" value="Genomic_DNA"/>
</dbReference>
<dbReference type="SUPFAM" id="SSF69593">
    <property type="entry name" value="Glycerol-3-phosphate (1)-acyltransferase"/>
    <property type="match status" value="1"/>
</dbReference>
<evidence type="ECO:0000256" key="4">
    <source>
        <dbReference type="SAM" id="Phobius"/>
    </source>
</evidence>
<keyword evidence="4" id="KW-1133">Transmembrane helix</keyword>
<sequence>MGKKIELIYRFIVTIFGFILFGVFGTLMYLVLIPWGWNYPNTSLKSQLKARKFVSWTWRLLIKYGTLCKIVKVNYRGLERLGKPGQLILANHPSLLDVVLLFMKINNTNIVVKKSLLQNPSMRGAIRACGFIPGTESEEFLEACHKALQEQSLLIFPEGTRTGWDGVVNIHRGAISIGLRSAKVITPVIIKANPPHFKKGQPWYKVPVCTVNYDIYVGEDIDTAQRLAEKPLPIAARRIKAELETYFNTQTKDNTCN</sequence>
<dbReference type="Proteomes" id="UP000265916">
    <property type="component" value="Unassembled WGS sequence"/>
</dbReference>
<keyword evidence="4" id="KW-0812">Transmembrane</keyword>
<dbReference type="GO" id="GO:0006654">
    <property type="term" value="P:phosphatidic acid biosynthetic process"/>
    <property type="evidence" value="ECO:0007669"/>
    <property type="project" value="TreeGrafter"/>
</dbReference>
<keyword evidence="4" id="KW-0472">Membrane</keyword>
<organism evidence="6 7">
    <name type="scientific">Psittacicella hinzii</name>
    <dbReference type="NCBI Taxonomy" id="2028575"/>
    <lineage>
        <taxon>Bacteria</taxon>
        <taxon>Pseudomonadati</taxon>
        <taxon>Pseudomonadota</taxon>
        <taxon>Gammaproteobacteria</taxon>
        <taxon>Pasteurellales</taxon>
        <taxon>Psittacicellaceae</taxon>
        <taxon>Psittacicella</taxon>
    </lineage>
</organism>
<accession>A0A3A1YS18</accession>
<dbReference type="CDD" id="cd07989">
    <property type="entry name" value="LPLAT_AGPAT-like"/>
    <property type="match status" value="1"/>
</dbReference>
<evidence type="ECO:0000256" key="1">
    <source>
        <dbReference type="ARBA" id="ARBA00005189"/>
    </source>
</evidence>
<dbReference type="RefSeq" id="WP_119530294.1">
    <property type="nucleotide sequence ID" value="NZ_JBHSSP010000037.1"/>
</dbReference>
<dbReference type="InterPro" id="IPR002123">
    <property type="entry name" value="Plipid/glycerol_acylTrfase"/>
</dbReference>
<keyword evidence="3 6" id="KW-0012">Acyltransferase</keyword>
<proteinExistence type="predicted"/>
<feature type="transmembrane region" description="Helical" evidence="4">
    <location>
        <begin position="7"/>
        <end position="37"/>
    </location>
</feature>
<evidence type="ECO:0000259" key="5">
    <source>
        <dbReference type="SMART" id="SM00563"/>
    </source>
</evidence>
<evidence type="ECO:0000313" key="7">
    <source>
        <dbReference type="Proteomes" id="UP000265916"/>
    </source>
</evidence>
<protein>
    <submittedName>
        <fullName evidence="6">1-acyl-sn-glycerol-3-phosphate acyltransferase</fullName>
    </submittedName>
</protein>
<dbReference type="GO" id="GO:0003841">
    <property type="term" value="F:1-acylglycerol-3-phosphate O-acyltransferase activity"/>
    <property type="evidence" value="ECO:0007669"/>
    <property type="project" value="TreeGrafter"/>
</dbReference>
<feature type="domain" description="Phospholipid/glycerol acyltransferase" evidence="5">
    <location>
        <begin position="86"/>
        <end position="193"/>
    </location>
</feature>
<dbReference type="PANTHER" id="PTHR10434">
    <property type="entry name" value="1-ACYL-SN-GLYCEROL-3-PHOSPHATE ACYLTRANSFERASE"/>
    <property type="match status" value="1"/>
</dbReference>
<gene>
    <name evidence="6" type="ORF">CKF58_01870</name>
</gene>
<dbReference type="Pfam" id="PF01553">
    <property type="entry name" value="Acyltransferase"/>
    <property type="match status" value="1"/>
</dbReference>
<dbReference type="OrthoDB" id="9812274at2"/>
<comment type="pathway">
    <text evidence="1">Lipid metabolism.</text>
</comment>
<keyword evidence="2 6" id="KW-0808">Transferase</keyword>
<evidence type="ECO:0000256" key="2">
    <source>
        <dbReference type="ARBA" id="ARBA00022679"/>
    </source>
</evidence>